<dbReference type="Proteomes" id="UP000499080">
    <property type="component" value="Unassembled WGS sequence"/>
</dbReference>
<evidence type="ECO:0000313" key="2">
    <source>
        <dbReference type="Proteomes" id="UP000499080"/>
    </source>
</evidence>
<feature type="non-terminal residue" evidence="1">
    <location>
        <position position="1"/>
    </location>
</feature>
<gene>
    <name evidence="1" type="ORF">AVEN_127956-2_1</name>
</gene>
<protein>
    <submittedName>
        <fullName evidence="1">Uncharacterized protein</fullName>
    </submittedName>
</protein>
<sequence>ILLSFRFSALLPQKGCGGLMVRRRLRSRRVRGSKPDSTEDPPCLRACCALNYTYGANVLQLGCCGRLEKGLQLRRPPRDQNYEICSKLALALLQNGTLI</sequence>
<dbReference type="AlphaFoldDB" id="A0A4Y1ZYZ4"/>
<proteinExistence type="predicted"/>
<accession>A0A4Y1ZYZ4</accession>
<name>A0A4Y1ZYZ4_ARAVE</name>
<dbReference type="EMBL" id="BGPR01000002">
    <property type="protein sequence ID" value="GBL72722.1"/>
    <property type="molecule type" value="Genomic_DNA"/>
</dbReference>
<organism evidence="1 2">
    <name type="scientific">Araneus ventricosus</name>
    <name type="common">Orbweaver spider</name>
    <name type="synonym">Epeira ventricosa</name>
    <dbReference type="NCBI Taxonomy" id="182803"/>
    <lineage>
        <taxon>Eukaryota</taxon>
        <taxon>Metazoa</taxon>
        <taxon>Ecdysozoa</taxon>
        <taxon>Arthropoda</taxon>
        <taxon>Chelicerata</taxon>
        <taxon>Arachnida</taxon>
        <taxon>Araneae</taxon>
        <taxon>Araneomorphae</taxon>
        <taxon>Entelegynae</taxon>
        <taxon>Araneoidea</taxon>
        <taxon>Araneidae</taxon>
        <taxon>Araneus</taxon>
    </lineage>
</organism>
<comment type="caution">
    <text evidence="1">The sequence shown here is derived from an EMBL/GenBank/DDBJ whole genome shotgun (WGS) entry which is preliminary data.</text>
</comment>
<keyword evidence="2" id="KW-1185">Reference proteome</keyword>
<reference evidence="1 2" key="1">
    <citation type="journal article" date="2019" name="Sci. Rep.">
        <title>Orb-weaving spider Araneus ventricosus genome elucidates the spidroin gene catalogue.</title>
        <authorList>
            <person name="Kono N."/>
            <person name="Nakamura H."/>
            <person name="Ohtoshi R."/>
            <person name="Moran D.A.P."/>
            <person name="Shinohara A."/>
            <person name="Yoshida Y."/>
            <person name="Fujiwara M."/>
            <person name="Mori M."/>
            <person name="Tomita M."/>
            <person name="Arakawa K."/>
        </authorList>
    </citation>
    <scope>NUCLEOTIDE SEQUENCE [LARGE SCALE GENOMIC DNA]</scope>
</reference>
<evidence type="ECO:0000313" key="1">
    <source>
        <dbReference type="EMBL" id="GBL72722.1"/>
    </source>
</evidence>